<evidence type="ECO:0000256" key="5">
    <source>
        <dbReference type="SAM" id="MobiDB-lite"/>
    </source>
</evidence>
<keyword evidence="1" id="KW-1003">Cell membrane</keyword>
<name>A0ABZ0SEB7_9GAMM</name>
<protein>
    <submittedName>
        <fullName evidence="7">Uncharacterized protein</fullName>
    </submittedName>
</protein>
<dbReference type="Proteomes" id="UP001432180">
    <property type="component" value="Chromosome"/>
</dbReference>
<dbReference type="RefSeq" id="WP_328984213.1">
    <property type="nucleotide sequence ID" value="NZ_CP121472.1"/>
</dbReference>
<reference evidence="7 8" key="1">
    <citation type="journal article" date="2023" name="Microorganisms">
        <title>Thiorhodovibrio frisius and Trv. litoralis spp. nov., Two Novel Members from a Clade of Fastidious Purple Sulfur Bacteria That Exhibit Unique Red-Shifted Light-Harvesting Capabilities.</title>
        <authorList>
            <person name="Methner A."/>
            <person name="Kuzyk S.B."/>
            <person name="Petersen J."/>
            <person name="Bauer S."/>
            <person name="Brinkmann H."/>
            <person name="Sichau K."/>
            <person name="Wanner G."/>
            <person name="Wolf J."/>
            <person name="Neumann-Schaal M."/>
            <person name="Henke P."/>
            <person name="Tank M."/>
            <person name="Sproer C."/>
            <person name="Bunk B."/>
            <person name="Overmann J."/>
        </authorList>
    </citation>
    <scope>NUCLEOTIDE SEQUENCE [LARGE SCALE GENOMIC DNA]</scope>
    <source>
        <strain evidence="7 8">DSM 6702</strain>
    </source>
</reference>
<feature type="transmembrane region" description="Helical" evidence="6">
    <location>
        <begin position="12"/>
        <end position="37"/>
    </location>
</feature>
<dbReference type="PANTHER" id="PTHR39344">
    <property type="entry name" value="UPF0182 PROTEIN SLL1060"/>
    <property type="match status" value="1"/>
</dbReference>
<feature type="transmembrane region" description="Helical" evidence="6">
    <location>
        <begin position="196"/>
        <end position="218"/>
    </location>
</feature>
<evidence type="ECO:0000313" key="7">
    <source>
        <dbReference type="EMBL" id="WPL18447.1"/>
    </source>
</evidence>
<evidence type="ECO:0000256" key="1">
    <source>
        <dbReference type="ARBA" id="ARBA00022475"/>
    </source>
</evidence>
<evidence type="ECO:0000256" key="2">
    <source>
        <dbReference type="ARBA" id="ARBA00022692"/>
    </source>
</evidence>
<feature type="region of interest" description="Disordered" evidence="5">
    <location>
        <begin position="91"/>
        <end position="127"/>
    </location>
</feature>
<evidence type="ECO:0000313" key="8">
    <source>
        <dbReference type="Proteomes" id="UP001432180"/>
    </source>
</evidence>
<feature type="transmembrane region" description="Helical" evidence="6">
    <location>
        <begin position="280"/>
        <end position="299"/>
    </location>
</feature>
<dbReference type="Pfam" id="PF03699">
    <property type="entry name" value="UPF0182"/>
    <property type="match status" value="1"/>
</dbReference>
<organism evidence="7 8">
    <name type="scientific">Thiorhodovibrio winogradskyi</name>
    <dbReference type="NCBI Taxonomy" id="77007"/>
    <lineage>
        <taxon>Bacteria</taxon>
        <taxon>Pseudomonadati</taxon>
        <taxon>Pseudomonadota</taxon>
        <taxon>Gammaproteobacteria</taxon>
        <taxon>Chromatiales</taxon>
        <taxon>Chromatiaceae</taxon>
        <taxon>Thiorhodovibrio</taxon>
    </lineage>
</organism>
<accession>A0ABZ0SEB7</accession>
<dbReference type="PANTHER" id="PTHR39344:SF1">
    <property type="entry name" value="UPF0182 PROTEIN SLL1060"/>
    <property type="match status" value="1"/>
</dbReference>
<proteinExistence type="predicted"/>
<feature type="region of interest" description="Disordered" evidence="5">
    <location>
        <begin position="889"/>
        <end position="910"/>
    </location>
</feature>
<evidence type="ECO:0000256" key="3">
    <source>
        <dbReference type="ARBA" id="ARBA00022989"/>
    </source>
</evidence>
<keyword evidence="8" id="KW-1185">Reference proteome</keyword>
<keyword evidence="3 6" id="KW-1133">Transmembrane helix</keyword>
<feature type="transmembrane region" description="Helical" evidence="6">
    <location>
        <begin position="311"/>
        <end position="328"/>
    </location>
</feature>
<keyword evidence="4 6" id="KW-0472">Membrane</keyword>
<keyword evidence="2 6" id="KW-0812">Transmembrane</keyword>
<gene>
    <name evidence="7" type="ORF">Thiowin_03520</name>
</gene>
<dbReference type="EMBL" id="CP121472">
    <property type="protein sequence ID" value="WPL18447.1"/>
    <property type="molecule type" value="Genomic_DNA"/>
</dbReference>
<evidence type="ECO:0000256" key="4">
    <source>
        <dbReference type="ARBA" id="ARBA00023136"/>
    </source>
</evidence>
<feature type="transmembrane region" description="Helical" evidence="6">
    <location>
        <begin position="139"/>
        <end position="159"/>
    </location>
</feature>
<evidence type="ECO:0000256" key="6">
    <source>
        <dbReference type="SAM" id="Phobius"/>
    </source>
</evidence>
<sequence length="910" mass="102908">MRFRTSISRPAIGPLVAVLLGLTVALLVLGVVVRDFLIELWWFKSLGYEFYFWQRLLYGYFVFTVATALFFTLFFANFWIGSKYLGAPRPRAAAPESPESPKSPESPESPKSPQSTDAKQATPARPSARLYQRFQTRSLLLYLPLSLILAVVVALPLLFNWQQALFFLLAPEAGISDPVFEHDLRFYLFSLPFYRLLYAEVMVALAVVLLGLGLLYWLEHRAMPRAQGGLRRGARLHLSLILSLLVLMGCLYFFDDAYRLLYTDSHLPLFHGPGFQEMRVTLPLIATAAVLALIAGALLLRLVNTGKGTRWLAATLVLLFAVIGLRQTPALTERVGEFIVKPAEMTREAPFIANNIEATLAGYGLQEVEVRDYPLREQGWEAITPEVQANLRNIPIWDADNLLSVYRALQEIGSYYAFDDVSVGRYEIEDAYRQVFLAARHLDVDKLDASRQTWVNLWLRYTHGHGVAMTPAAQAADEPIQWLIHGIPAESVAGLSLDEPAIYYGASDLQPVIVPNASHELDYTSADETKLTDYHGSGGVPISSLFHRLVFSLYFGEPNILYTTQITDDSRLLFRRDIRARIKALTPELILGPNPYLALAEGRLYWIQDAFTSSPWYPYSTRYNGDIEHFERPFNYIRNSIKVVVDAYDGSVDYYLTDPSDPIAGARARIYPGLYKSFDEMPPALKRHVRYPKSLFDVQMDIYTRYHQRDPKTFYNQEDAWQLPPNQWSEGDQRMRSHYLTLDLIEPEQFEFSLMAPMTPLGQPNLRALAVAGNDGDNYGRILVYNFPETALVHGPEQVNAFIKQQPRISQELALWNQQGSRAIHGRLIVVPIEGVMTSIQSLFLQTNAEPPLPQLARIILSQGPFVVMAESLEAGIEDLHDLIEETRKKDPVRQVAPRDASPEVSPESL</sequence>
<feature type="transmembrane region" description="Helical" evidence="6">
    <location>
        <begin position="57"/>
        <end position="80"/>
    </location>
</feature>
<feature type="transmembrane region" description="Helical" evidence="6">
    <location>
        <begin position="238"/>
        <end position="254"/>
    </location>
</feature>
<dbReference type="InterPro" id="IPR005372">
    <property type="entry name" value="UPF0182"/>
</dbReference>